<evidence type="ECO:0000313" key="2">
    <source>
        <dbReference type="Proteomes" id="UP001171945"/>
    </source>
</evidence>
<organism evidence="1 2">
    <name type="scientific">Candidatus Marithioploca araucensis</name>
    <dbReference type="NCBI Taxonomy" id="70273"/>
    <lineage>
        <taxon>Bacteria</taxon>
        <taxon>Pseudomonadati</taxon>
        <taxon>Pseudomonadota</taxon>
        <taxon>Gammaproteobacteria</taxon>
        <taxon>Thiotrichales</taxon>
        <taxon>Thiotrichaceae</taxon>
        <taxon>Candidatus Marithioploca</taxon>
    </lineage>
</organism>
<dbReference type="EMBL" id="JAUCGM010000950">
    <property type="protein sequence ID" value="MDM8563900.1"/>
    <property type="molecule type" value="Genomic_DNA"/>
</dbReference>
<sequence length="167" mass="19748">MTVAVQIILFAAVVNYPIYSLQLRQETKPVFEYLQKNGQTTDTLYLYQWAEPAFRYYASNYNFNYNDCHIVTHQQKSDFTREIDYFRSLQGFKPVSVDKTQCILGISGNFYQVQPELEKLQNRGRVWFVFSHINEHERSLFLNYLDTKGVRIDENVQPGASVYLYQL</sequence>
<proteinExistence type="predicted"/>
<name>A0ABT7VWE4_9GAMM</name>
<protein>
    <submittedName>
        <fullName evidence="1">Uncharacterized protein</fullName>
    </submittedName>
</protein>
<reference evidence="1" key="1">
    <citation type="submission" date="2023-06" db="EMBL/GenBank/DDBJ databases">
        <title>Uncultivated large filamentous bacteria from sulfidic sediments reveal new species and different genomic features in energy metabolism and defense.</title>
        <authorList>
            <person name="Fonseca A."/>
        </authorList>
    </citation>
    <scope>NUCLEOTIDE SEQUENCE</scope>
    <source>
        <strain evidence="1">HSG4</strain>
    </source>
</reference>
<gene>
    <name evidence="1" type="ORF">QUF54_11155</name>
</gene>
<comment type="caution">
    <text evidence="1">The sequence shown here is derived from an EMBL/GenBank/DDBJ whole genome shotgun (WGS) entry which is preliminary data.</text>
</comment>
<accession>A0ABT7VWE4</accession>
<evidence type="ECO:0000313" key="1">
    <source>
        <dbReference type="EMBL" id="MDM8563900.1"/>
    </source>
</evidence>
<dbReference type="Proteomes" id="UP001171945">
    <property type="component" value="Unassembled WGS sequence"/>
</dbReference>
<keyword evidence="2" id="KW-1185">Reference proteome</keyword>